<keyword evidence="3" id="KW-1185">Reference proteome</keyword>
<comment type="caution">
    <text evidence="2">The sequence shown here is derived from an EMBL/GenBank/DDBJ whole genome shotgun (WGS) entry which is preliminary data.</text>
</comment>
<reference evidence="2 3" key="1">
    <citation type="journal article" date="2024" name="Microbiol. Resour. Announc.">
        <title>Genome annotations for the ascomycete fungi Trichoderma harzianum, Trichoderma aggressivum, and Purpureocillium lilacinum.</title>
        <authorList>
            <person name="Beijen E.P.W."/>
            <person name="Ohm R.A."/>
        </authorList>
    </citation>
    <scope>NUCLEOTIDE SEQUENCE [LARGE SCALE GENOMIC DNA]</scope>
    <source>
        <strain evidence="2 3">CBS 150709</strain>
    </source>
</reference>
<dbReference type="EMBL" id="JAWRVI010000021">
    <property type="protein sequence ID" value="KAK4089098.1"/>
    <property type="molecule type" value="Genomic_DNA"/>
</dbReference>
<sequence length="310" mass="34308">MKASPLFVAAFAAPIGFTTAIRIDSSLPDGLYTAIPDESNPTGHLIRRDTSSLGTDTNIIRARQRGVPIPPRCAREECMRPIQEALPIPDGKSFCRDPTTRNMTQSDYHAALNLLFESPLYWVPPRTARFALHRGAIAYVCNFVGWNTASLVEFMAAMGDLDWECGVGVAGKRSLAQWDKFYGREARGWDICRLEFQDEGGIDSELQDVVKAGCETYLSGVRSWFRSGKCNHGNSGTALFRKMKELFHWYKAPGEGMEKFGLPNAKQANTKGYPGALAGSLSHSASRTDRIWLSGARHRTLSSADHHVNH</sequence>
<feature type="signal peptide" evidence="1">
    <location>
        <begin position="1"/>
        <end position="20"/>
    </location>
</feature>
<evidence type="ECO:0000313" key="3">
    <source>
        <dbReference type="Proteomes" id="UP001287286"/>
    </source>
</evidence>
<name>A0ABR0BYD2_PURLI</name>
<proteinExistence type="predicted"/>
<evidence type="ECO:0000256" key="1">
    <source>
        <dbReference type="SAM" id="SignalP"/>
    </source>
</evidence>
<accession>A0ABR0BYD2</accession>
<keyword evidence="1" id="KW-0732">Signal</keyword>
<dbReference type="Proteomes" id="UP001287286">
    <property type="component" value="Unassembled WGS sequence"/>
</dbReference>
<organism evidence="2 3">
    <name type="scientific">Purpureocillium lilacinum</name>
    <name type="common">Paecilomyces lilacinus</name>
    <dbReference type="NCBI Taxonomy" id="33203"/>
    <lineage>
        <taxon>Eukaryota</taxon>
        <taxon>Fungi</taxon>
        <taxon>Dikarya</taxon>
        <taxon>Ascomycota</taxon>
        <taxon>Pezizomycotina</taxon>
        <taxon>Sordariomycetes</taxon>
        <taxon>Hypocreomycetidae</taxon>
        <taxon>Hypocreales</taxon>
        <taxon>Ophiocordycipitaceae</taxon>
        <taxon>Purpureocillium</taxon>
    </lineage>
</organism>
<feature type="chain" id="PRO_5046772268" evidence="1">
    <location>
        <begin position="21"/>
        <end position="310"/>
    </location>
</feature>
<evidence type="ECO:0000313" key="2">
    <source>
        <dbReference type="EMBL" id="KAK4089098.1"/>
    </source>
</evidence>
<protein>
    <submittedName>
        <fullName evidence="2">Uncharacterized protein</fullName>
    </submittedName>
</protein>
<gene>
    <name evidence="2" type="ORF">Purlil1_6531</name>
</gene>